<dbReference type="EMBL" id="JAGKHQ010000009">
    <property type="protein sequence ID" value="KAG7508137.1"/>
    <property type="molecule type" value="Genomic_DNA"/>
</dbReference>
<accession>A0AAV6RUZ9</accession>
<dbReference type="Proteomes" id="UP000693946">
    <property type="component" value="Linkage Group LG17"/>
</dbReference>
<evidence type="ECO:0000256" key="1">
    <source>
        <dbReference type="SAM" id="MobiDB-lite"/>
    </source>
</evidence>
<feature type="region of interest" description="Disordered" evidence="1">
    <location>
        <begin position="1"/>
        <end position="84"/>
    </location>
</feature>
<evidence type="ECO:0000313" key="3">
    <source>
        <dbReference type="Proteomes" id="UP000693946"/>
    </source>
</evidence>
<organism evidence="2 3">
    <name type="scientific">Solea senegalensis</name>
    <name type="common">Senegalese sole</name>
    <dbReference type="NCBI Taxonomy" id="28829"/>
    <lineage>
        <taxon>Eukaryota</taxon>
        <taxon>Metazoa</taxon>
        <taxon>Chordata</taxon>
        <taxon>Craniata</taxon>
        <taxon>Vertebrata</taxon>
        <taxon>Euteleostomi</taxon>
        <taxon>Actinopterygii</taxon>
        <taxon>Neopterygii</taxon>
        <taxon>Teleostei</taxon>
        <taxon>Neoteleostei</taxon>
        <taxon>Acanthomorphata</taxon>
        <taxon>Carangaria</taxon>
        <taxon>Pleuronectiformes</taxon>
        <taxon>Pleuronectoidei</taxon>
        <taxon>Soleidae</taxon>
        <taxon>Solea</taxon>
    </lineage>
</organism>
<gene>
    <name evidence="2" type="ORF">JOB18_003922</name>
</gene>
<proteinExistence type="predicted"/>
<keyword evidence="3" id="KW-1185">Reference proteome</keyword>
<name>A0AAV6RUZ9_SOLSE</name>
<sequence>MYKIDDEDLSCTSTTNPPAHSRKRVKTNRTRDAGDDPDIVVNNGKDTTKPKRVKKPADDDDDDGCGADVEECDEDGDAPQVSRKRAWTAEERTVVLRRMGQFVAQRKCVYKTNVRDSLPLTTIINYSKSVHKTLDR</sequence>
<reference evidence="2 3" key="1">
    <citation type="journal article" date="2021" name="Sci. Rep.">
        <title>Chromosome anchoring in Senegalese sole (Solea senegalensis) reveals sex-associated markers and genome rearrangements in flatfish.</title>
        <authorList>
            <person name="Guerrero-Cozar I."/>
            <person name="Gomez-Garrido J."/>
            <person name="Berbel C."/>
            <person name="Martinez-Blanch J.F."/>
            <person name="Alioto T."/>
            <person name="Claros M.G."/>
            <person name="Gagnaire P.A."/>
            <person name="Manchado M."/>
        </authorList>
    </citation>
    <scope>NUCLEOTIDE SEQUENCE [LARGE SCALE GENOMIC DNA]</scope>
    <source>
        <strain evidence="2">Sse05_10M</strain>
    </source>
</reference>
<comment type="caution">
    <text evidence="2">The sequence shown here is derived from an EMBL/GenBank/DDBJ whole genome shotgun (WGS) entry which is preliminary data.</text>
</comment>
<dbReference type="AlphaFoldDB" id="A0AAV6RUZ9"/>
<protein>
    <submittedName>
        <fullName evidence="2">Uncharacterized protein</fullName>
    </submittedName>
</protein>
<evidence type="ECO:0000313" key="2">
    <source>
        <dbReference type="EMBL" id="KAG7508137.1"/>
    </source>
</evidence>
<feature type="compositionally biased region" description="Acidic residues" evidence="1">
    <location>
        <begin position="58"/>
        <end position="77"/>
    </location>
</feature>